<keyword evidence="4" id="KW-1185">Reference proteome</keyword>
<gene>
    <name evidence="3" type="ORF">AK830_g10624</name>
</gene>
<name>A0A0P7B656_9HYPO</name>
<evidence type="ECO:0000313" key="4">
    <source>
        <dbReference type="Proteomes" id="UP000050424"/>
    </source>
</evidence>
<dbReference type="Proteomes" id="UP000050424">
    <property type="component" value="Unassembled WGS sequence"/>
</dbReference>
<evidence type="ECO:0000313" key="3">
    <source>
        <dbReference type="EMBL" id="KPM35957.1"/>
    </source>
</evidence>
<feature type="region of interest" description="Disordered" evidence="1">
    <location>
        <begin position="24"/>
        <end position="46"/>
    </location>
</feature>
<proteinExistence type="predicted"/>
<reference evidence="3 4" key="1">
    <citation type="submission" date="2015-09" db="EMBL/GenBank/DDBJ databases">
        <title>Draft genome of a European isolate of the apple canker pathogen Neonectria ditissima.</title>
        <authorList>
            <person name="Gomez-Cortecero A."/>
            <person name="Harrison R.J."/>
            <person name="Armitage A.D."/>
        </authorList>
    </citation>
    <scope>NUCLEOTIDE SEQUENCE [LARGE SCALE GENOMIC DNA]</scope>
    <source>
        <strain evidence="3 4">R09/05</strain>
    </source>
</reference>
<evidence type="ECO:0000256" key="1">
    <source>
        <dbReference type="SAM" id="MobiDB-lite"/>
    </source>
</evidence>
<evidence type="ECO:0000256" key="2">
    <source>
        <dbReference type="SAM" id="SignalP"/>
    </source>
</evidence>
<comment type="caution">
    <text evidence="3">The sequence shown here is derived from an EMBL/GenBank/DDBJ whole genome shotgun (WGS) entry which is preliminary data.</text>
</comment>
<accession>A0A0P7B656</accession>
<dbReference type="OrthoDB" id="4941480at2759"/>
<feature type="chain" id="PRO_5006135428" evidence="2">
    <location>
        <begin position="18"/>
        <end position="151"/>
    </location>
</feature>
<feature type="compositionally biased region" description="Basic and acidic residues" evidence="1">
    <location>
        <begin position="24"/>
        <end position="34"/>
    </location>
</feature>
<feature type="signal peptide" evidence="2">
    <location>
        <begin position="1"/>
        <end position="17"/>
    </location>
</feature>
<dbReference type="EMBL" id="LKCW01000225">
    <property type="protein sequence ID" value="KPM35957.1"/>
    <property type="molecule type" value="Genomic_DNA"/>
</dbReference>
<protein>
    <submittedName>
        <fullName evidence="3">Uncharacterized protein</fullName>
    </submittedName>
</protein>
<sequence>MQLLFLLLLSLAAFAAAAPSWARSDDVEQRDPLKDGPLIDPAEMTSSPVPVATDYATMPVGTYTSTAGRSVVVIVVLSPTTTAADDDPESTLEPCPPECDCSWIQDKEGEDASRTRTAGSVWPEKRGRCETGDFIMMEYDDDFANGNDAWL</sequence>
<organism evidence="3 4">
    <name type="scientific">Neonectria ditissima</name>
    <dbReference type="NCBI Taxonomy" id="78410"/>
    <lineage>
        <taxon>Eukaryota</taxon>
        <taxon>Fungi</taxon>
        <taxon>Dikarya</taxon>
        <taxon>Ascomycota</taxon>
        <taxon>Pezizomycotina</taxon>
        <taxon>Sordariomycetes</taxon>
        <taxon>Hypocreomycetidae</taxon>
        <taxon>Hypocreales</taxon>
        <taxon>Nectriaceae</taxon>
        <taxon>Neonectria</taxon>
    </lineage>
</organism>
<keyword evidence="2" id="KW-0732">Signal</keyword>
<dbReference type="AlphaFoldDB" id="A0A0P7B656"/>